<feature type="non-terminal residue" evidence="2">
    <location>
        <position position="1"/>
    </location>
</feature>
<dbReference type="Proteomes" id="UP000076722">
    <property type="component" value="Unassembled WGS sequence"/>
</dbReference>
<proteinExistence type="predicted"/>
<evidence type="ECO:0000313" key="2">
    <source>
        <dbReference type="EMBL" id="KZS90632.1"/>
    </source>
</evidence>
<dbReference type="OrthoDB" id="7691805at2759"/>
<sequence>VTIYELHKLMAHISPKAAEKLVRDGLVTGIKLITKEGEPKTCGICPQAKQTRKPHPKIRESNFRKK</sequence>
<protein>
    <recommendedName>
        <fullName evidence="4">GAG-pre-integrase domain-containing protein</fullName>
    </recommendedName>
</protein>
<evidence type="ECO:0008006" key="4">
    <source>
        <dbReference type="Google" id="ProtNLM"/>
    </source>
</evidence>
<dbReference type="AlphaFoldDB" id="A0A164RK87"/>
<keyword evidence="3" id="KW-1185">Reference proteome</keyword>
<feature type="compositionally biased region" description="Basic and acidic residues" evidence="1">
    <location>
        <begin position="57"/>
        <end position="66"/>
    </location>
</feature>
<evidence type="ECO:0000256" key="1">
    <source>
        <dbReference type="SAM" id="MobiDB-lite"/>
    </source>
</evidence>
<dbReference type="EMBL" id="KV419420">
    <property type="protein sequence ID" value="KZS90632.1"/>
    <property type="molecule type" value="Genomic_DNA"/>
</dbReference>
<evidence type="ECO:0000313" key="3">
    <source>
        <dbReference type="Proteomes" id="UP000076722"/>
    </source>
</evidence>
<gene>
    <name evidence="2" type="ORF">SISNIDRAFT_415120</name>
</gene>
<feature type="region of interest" description="Disordered" evidence="1">
    <location>
        <begin position="44"/>
        <end position="66"/>
    </location>
</feature>
<reference evidence="2 3" key="1">
    <citation type="journal article" date="2016" name="Mol. Biol. Evol.">
        <title>Comparative Genomics of Early-Diverging Mushroom-Forming Fungi Provides Insights into the Origins of Lignocellulose Decay Capabilities.</title>
        <authorList>
            <person name="Nagy L.G."/>
            <person name="Riley R."/>
            <person name="Tritt A."/>
            <person name="Adam C."/>
            <person name="Daum C."/>
            <person name="Floudas D."/>
            <person name="Sun H."/>
            <person name="Yadav J.S."/>
            <person name="Pangilinan J."/>
            <person name="Larsson K.H."/>
            <person name="Matsuura K."/>
            <person name="Barry K."/>
            <person name="Labutti K."/>
            <person name="Kuo R."/>
            <person name="Ohm R.A."/>
            <person name="Bhattacharya S.S."/>
            <person name="Shirouzu T."/>
            <person name="Yoshinaga Y."/>
            <person name="Martin F.M."/>
            <person name="Grigoriev I.V."/>
            <person name="Hibbett D.S."/>
        </authorList>
    </citation>
    <scope>NUCLEOTIDE SEQUENCE [LARGE SCALE GENOMIC DNA]</scope>
    <source>
        <strain evidence="2 3">HHB9708</strain>
    </source>
</reference>
<accession>A0A164RK87</accession>
<organism evidence="2 3">
    <name type="scientific">Sistotremastrum niveocremeum HHB9708</name>
    <dbReference type="NCBI Taxonomy" id="1314777"/>
    <lineage>
        <taxon>Eukaryota</taxon>
        <taxon>Fungi</taxon>
        <taxon>Dikarya</taxon>
        <taxon>Basidiomycota</taxon>
        <taxon>Agaricomycotina</taxon>
        <taxon>Agaricomycetes</taxon>
        <taxon>Sistotremastrales</taxon>
        <taxon>Sistotremastraceae</taxon>
        <taxon>Sertulicium</taxon>
        <taxon>Sertulicium niveocremeum</taxon>
    </lineage>
</organism>
<name>A0A164RK87_9AGAM</name>